<sequence length="238" mass="25771">MQHISSRPIKNTGGVVLTKRTATISNEFTDAPIVIKKTDISRPLSTVSTIERTQLKRESSSGGSSQENHNTLDSKSSKNSEKVPKILQNRNFVASPFADPFPMRTPEVTHPSSAVVTTTTSAAQKSKIVETTPKRVVPPASGSAHSSDSGSFDDTNMDNNNHNRNAIEDDDANTYGDFGQLKGPAKALYDYIPIEGDEIELKKGELLEVISGPDHLGWCMGRKNNETGLFPASYVAPV</sequence>
<evidence type="ECO:0000313" key="1">
    <source>
        <dbReference type="Proteomes" id="UP000887580"/>
    </source>
</evidence>
<reference evidence="2" key="1">
    <citation type="submission" date="2022-11" db="UniProtKB">
        <authorList>
            <consortium name="WormBaseParasite"/>
        </authorList>
    </citation>
    <scope>IDENTIFICATION</scope>
</reference>
<accession>A0AC35FQ33</accession>
<protein>
    <submittedName>
        <fullName evidence="2">SH3 domain-containing protein</fullName>
    </submittedName>
</protein>
<dbReference type="Proteomes" id="UP000887580">
    <property type="component" value="Unplaced"/>
</dbReference>
<evidence type="ECO:0000313" key="2">
    <source>
        <dbReference type="WBParaSite" id="PS1159_v2.g19811.t1"/>
    </source>
</evidence>
<organism evidence="1 2">
    <name type="scientific">Panagrolaimus sp. PS1159</name>
    <dbReference type="NCBI Taxonomy" id="55785"/>
    <lineage>
        <taxon>Eukaryota</taxon>
        <taxon>Metazoa</taxon>
        <taxon>Ecdysozoa</taxon>
        <taxon>Nematoda</taxon>
        <taxon>Chromadorea</taxon>
        <taxon>Rhabditida</taxon>
        <taxon>Tylenchina</taxon>
        <taxon>Panagrolaimomorpha</taxon>
        <taxon>Panagrolaimoidea</taxon>
        <taxon>Panagrolaimidae</taxon>
        <taxon>Panagrolaimus</taxon>
    </lineage>
</organism>
<proteinExistence type="predicted"/>
<name>A0AC35FQ33_9BILA</name>
<dbReference type="WBParaSite" id="PS1159_v2.g19811.t1">
    <property type="protein sequence ID" value="PS1159_v2.g19811.t1"/>
    <property type="gene ID" value="PS1159_v2.g19811"/>
</dbReference>